<dbReference type="AlphaFoldDB" id="M4C2T8"/>
<dbReference type="EnsemblProtists" id="HpaT813404">
    <property type="protein sequence ID" value="HpaP813404"/>
    <property type="gene ID" value="HpaG813404"/>
</dbReference>
<accession>M4C2T8</accession>
<name>M4C2T8_HYAAE</name>
<proteinExistence type="predicted"/>
<dbReference type="HOGENOM" id="CLU_3128301_0_0_1"/>
<sequence>MALDHHRNHTAKGLGTGHPRVSIEDVHARAVVLLHEFRRSRRHSWSVLWS</sequence>
<protein>
    <submittedName>
        <fullName evidence="1">Uncharacterized protein</fullName>
    </submittedName>
</protein>
<keyword evidence="2" id="KW-1185">Reference proteome</keyword>
<dbReference type="Proteomes" id="UP000011713">
    <property type="component" value="Unassembled WGS sequence"/>
</dbReference>
<dbReference type="EMBL" id="JH598139">
    <property type="status" value="NOT_ANNOTATED_CDS"/>
    <property type="molecule type" value="Genomic_DNA"/>
</dbReference>
<reference evidence="2" key="1">
    <citation type="journal article" date="2010" name="Science">
        <title>Signatures of adaptation to obligate biotrophy in the Hyaloperonospora arabidopsidis genome.</title>
        <authorList>
            <person name="Baxter L."/>
            <person name="Tripathy S."/>
            <person name="Ishaque N."/>
            <person name="Boot N."/>
            <person name="Cabral A."/>
            <person name="Kemen E."/>
            <person name="Thines M."/>
            <person name="Ah-Fong A."/>
            <person name="Anderson R."/>
            <person name="Badejoko W."/>
            <person name="Bittner-Eddy P."/>
            <person name="Boore J.L."/>
            <person name="Chibucos M.C."/>
            <person name="Coates M."/>
            <person name="Dehal P."/>
            <person name="Delehaunty K."/>
            <person name="Dong S."/>
            <person name="Downton P."/>
            <person name="Dumas B."/>
            <person name="Fabro G."/>
            <person name="Fronick C."/>
            <person name="Fuerstenberg S.I."/>
            <person name="Fulton L."/>
            <person name="Gaulin E."/>
            <person name="Govers F."/>
            <person name="Hughes L."/>
            <person name="Humphray S."/>
            <person name="Jiang R.H."/>
            <person name="Judelson H."/>
            <person name="Kamoun S."/>
            <person name="Kyung K."/>
            <person name="Meijer H."/>
            <person name="Minx P."/>
            <person name="Morris P."/>
            <person name="Nelson J."/>
            <person name="Phuntumart V."/>
            <person name="Qutob D."/>
            <person name="Rehmany A."/>
            <person name="Rougon-Cardoso A."/>
            <person name="Ryden P."/>
            <person name="Torto-Alalibo T."/>
            <person name="Studholme D."/>
            <person name="Wang Y."/>
            <person name="Win J."/>
            <person name="Wood J."/>
            <person name="Clifton S.W."/>
            <person name="Rogers J."/>
            <person name="Van den Ackerveken G."/>
            <person name="Jones J.D."/>
            <person name="McDowell J.M."/>
            <person name="Beynon J."/>
            <person name="Tyler B.M."/>
        </authorList>
    </citation>
    <scope>NUCLEOTIDE SEQUENCE [LARGE SCALE GENOMIC DNA]</scope>
    <source>
        <strain evidence="2">Emoy2</strain>
    </source>
</reference>
<evidence type="ECO:0000313" key="2">
    <source>
        <dbReference type="Proteomes" id="UP000011713"/>
    </source>
</evidence>
<dbReference type="VEuPathDB" id="FungiDB:HpaG813404"/>
<reference evidence="1" key="2">
    <citation type="submission" date="2015-06" db="UniProtKB">
        <authorList>
            <consortium name="EnsemblProtists"/>
        </authorList>
    </citation>
    <scope>IDENTIFICATION</scope>
    <source>
        <strain evidence="1">Emoy2</strain>
    </source>
</reference>
<dbReference type="InParanoid" id="M4C2T8"/>
<organism evidence="1 2">
    <name type="scientific">Hyaloperonospora arabidopsidis (strain Emoy2)</name>
    <name type="common">Downy mildew agent</name>
    <name type="synonym">Peronospora arabidopsidis</name>
    <dbReference type="NCBI Taxonomy" id="559515"/>
    <lineage>
        <taxon>Eukaryota</taxon>
        <taxon>Sar</taxon>
        <taxon>Stramenopiles</taxon>
        <taxon>Oomycota</taxon>
        <taxon>Peronosporomycetes</taxon>
        <taxon>Peronosporales</taxon>
        <taxon>Peronosporaceae</taxon>
        <taxon>Hyaloperonospora</taxon>
    </lineage>
</organism>
<evidence type="ECO:0000313" key="1">
    <source>
        <dbReference type="EnsemblProtists" id="HpaP813404"/>
    </source>
</evidence>